<dbReference type="EMBL" id="VSWC01000105">
    <property type="protein sequence ID" value="KAA1087765.1"/>
    <property type="molecule type" value="Genomic_DNA"/>
</dbReference>
<evidence type="ECO:0000313" key="4">
    <source>
        <dbReference type="Proteomes" id="UP000324748"/>
    </source>
</evidence>
<name>A0A5B0NEH7_PUCGR</name>
<gene>
    <name evidence="2" type="ORF">PGT21_036431</name>
    <name evidence="3" type="ORF">PGTUg99_007746</name>
</gene>
<dbReference type="EMBL" id="VDEP01000003">
    <property type="protein sequence ID" value="KAA1138148.1"/>
    <property type="molecule type" value="Genomic_DNA"/>
</dbReference>
<protein>
    <recommendedName>
        <fullName evidence="6">Secreted protein</fullName>
    </recommendedName>
</protein>
<keyword evidence="1" id="KW-0732">Signal</keyword>
<comment type="caution">
    <text evidence="2">The sequence shown here is derived from an EMBL/GenBank/DDBJ whole genome shotgun (WGS) entry which is preliminary data.</text>
</comment>
<feature type="chain" id="PRO_5036366260" description="Secreted protein" evidence="1">
    <location>
        <begin position="17"/>
        <end position="125"/>
    </location>
</feature>
<proteinExistence type="predicted"/>
<evidence type="ECO:0000256" key="1">
    <source>
        <dbReference type="SAM" id="SignalP"/>
    </source>
</evidence>
<reference evidence="4 5" key="1">
    <citation type="submission" date="2019-05" db="EMBL/GenBank/DDBJ databases">
        <title>Emergence of the Ug99 lineage of the wheat stem rust pathogen through somatic hybridization.</title>
        <authorList>
            <person name="Li F."/>
            <person name="Upadhyaya N.M."/>
            <person name="Sperschneider J."/>
            <person name="Matny O."/>
            <person name="Nguyen-Phuc H."/>
            <person name="Mago R."/>
            <person name="Raley C."/>
            <person name="Miller M.E."/>
            <person name="Silverstein K.A.T."/>
            <person name="Henningsen E."/>
            <person name="Hirsch C.D."/>
            <person name="Visser B."/>
            <person name="Pretorius Z.A."/>
            <person name="Steffenson B.J."/>
            <person name="Schwessinger B."/>
            <person name="Dodds P.N."/>
            <person name="Figueroa M."/>
        </authorList>
    </citation>
    <scope>NUCLEOTIDE SEQUENCE [LARGE SCALE GENOMIC DNA]</scope>
    <source>
        <strain evidence="2">21-0</strain>
        <strain evidence="3 5">Ug99</strain>
    </source>
</reference>
<sequence length="125" mass="14105">MLALMIILHLSQVAASTYTCDPHFTIVNGMASCWTDSNTEYSCKLASCTKLKDLNFKECYHDSDRPDTVHPVAYHSYSNLNIISALNDKPGIWYDCPLINPANQIRITCSQSDCVMKKAQYSSRF</sequence>
<keyword evidence="4" id="KW-1185">Reference proteome</keyword>
<accession>A0A5B0NEH7</accession>
<organism evidence="2 4">
    <name type="scientific">Puccinia graminis f. sp. tritici</name>
    <dbReference type="NCBI Taxonomy" id="56615"/>
    <lineage>
        <taxon>Eukaryota</taxon>
        <taxon>Fungi</taxon>
        <taxon>Dikarya</taxon>
        <taxon>Basidiomycota</taxon>
        <taxon>Pucciniomycotina</taxon>
        <taxon>Pucciniomycetes</taxon>
        <taxon>Pucciniales</taxon>
        <taxon>Pucciniaceae</taxon>
        <taxon>Puccinia</taxon>
    </lineage>
</organism>
<evidence type="ECO:0000313" key="3">
    <source>
        <dbReference type="EMBL" id="KAA1138148.1"/>
    </source>
</evidence>
<dbReference type="AlphaFoldDB" id="A0A5B0NEH7"/>
<evidence type="ECO:0000313" key="2">
    <source>
        <dbReference type="EMBL" id="KAA1087765.1"/>
    </source>
</evidence>
<evidence type="ECO:0000313" key="5">
    <source>
        <dbReference type="Proteomes" id="UP000325313"/>
    </source>
</evidence>
<evidence type="ECO:0008006" key="6">
    <source>
        <dbReference type="Google" id="ProtNLM"/>
    </source>
</evidence>
<dbReference type="Proteomes" id="UP000324748">
    <property type="component" value="Unassembled WGS sequence"/>
</dbReference>
<dbReference type="Proteomes" id="UP000325313">
    <property type="component" value="Unassembled WGS sequence"/>
</dbReference>
<feature type="signal peptide" evidence="1">
    <location>
        <begin position="1"/>
        <end position="16"/>
    </location>
</feature>